<comment type="caution">
    <text evidence="2">The sequence shown here is derived from an EMBL/GenBank/DDBJ whole genome shotgun (WGS) entry which is preliminary data.</text>
</comment>
<gene>
    <name evidence="2" type="ORF">LQ327_02300</name>
</gene>
<evidence type="ECO:0000313" key="3">
    <source>
        <dbReference type="Proteomes" id="UP001199469"/>
    </source>
</evidence>
<feature type="transmembrane region" description="Helical" evidence="1">
    <location>
        <begin position="162"/>
        <end position="180"/>
    </location>
</feature>
<keyword evidence="3" id="KW-1185">Reference proteome</keyword>
<evidence type="ECO:0000313" key="2">
    <source>
        <dbReference type="EMBL" id="MCD2192226.1"/>
    </source>
</evidence>
<feature type="transmembrane region" description="Helical" evidence="1">
    <location>
        <begin position="186"/>
        <end position="204"/>
    </location>
</feature>
<keyword evidence="1" id="KW-1133">Transmembrane helix</keyword>
<reference evidence="2 3" key="1">
    <citation type="submission" date="2021-11" db="EMBL/GenBank/DDBJ databases">
        <title>Draft genome sequence of Actinomycetospora sp. SF1 isolated from the rhizosphere soil.</title>
        <authorList>
            <person name="Duangmal K."/>
            <person name="Chantavorakit T."/>
        </authorList>
    </citation>
    <scope>NUCLEOTIDE SEQUENCE [LARGE SCALE GENOMIC DNA]</scope>
    <source>
        <strain evidence="2 3">TBRC 5722</strain>
    </source>
</reference>
<organism evidence="2 3">
    <name type="scientific">Actinomycetospora endophytica</name>
    <dbReference type="NCBI Taxonomy" id="2291215"/>
    <lineage>
        <taxon>Bacteria</taxon>
        <taxon>Bacillati</taxon>
        <taxon>Actinomycetota</taxon>
        <taxon>Actinomycetes</taxon>
        <taxon>Pseudonocardiales</taxon>
        <taxon>Pseudonocardiaceae</taxon>
        <taxon>Actinomycetospora</taxon>
    </lineage>
</organism>
<keyword evidence="1" id="KW-0812">Transmembrane</keyword>
<dbReference type="EMBL" id="JAJNDB010000001">
    <property type="protein sequence ID" value="MCD2192226.1"/>
    <property type="molecule type" value="Genomic_DNA"/>
</dbReference>
<evidence type="ECO:0008006" key="4">
    <source>
        <dbReference type="Google" id="ProtNLM"/>
    </source>
</evidence>
<name>A0ABS8P1U6_9PSEU</name>
<feature type="transmembrane region" description="Helical" evidence="1">
    <location>
        <begin position="101"/>
        <end position="123"/>
    </location>
</feature>
<feature type="transmembrane region" description="Helical" evidence="1">
    <location>
        <begin position="38"/>
        <end position="59"/>
    </location>
</feature>
<proteinExistence type="predicted"/>
<dbReference type="RefSeq" id="WP_230729912.1">
    <property type="nucleotide sequence ID" value="NZ_JAJNDB010000001.1"/>
</dbReference>
<accession>A0ABS8P1U6</accession>
<protein>
    <recommendedName>
        <fullName evidence="4">Transporter</fullName>
    </recommendedName>
</protein>
<evidence type="ECO:0000256" key="1">
    <source>
        <dbReference type="SAM" id="Phobius"/>
    </source>
</evidence>
<sequence>MDTSTHDGPAEHPTAADALAAIDAQQQRTTTALRPSPLGMFLPWGLGYLVGFGGVWLAIRGVLPDAVVTVLLVVAAIVPLASTGITVARSTHGLAGPTKRIGALYGWAWLLGFAALFAINIRVGFLGVPGPTLSLIWSGSALLVVGLLYLAGGALWNHVPQYVLGVWTLATGVLSVFVGYPANFAVLALAGGGGFIVLGLWLHAKSRR</sequence>
<feature type="transmembrane region" description="Helical" evidence="1">
    <location>
        <begin position="135"/>
        <end position="155"/>
    </location>
</feature>
<dbReference type="Proteomes" id="UP001199469">
    <property type="component" value="Unassembled WGS sequence"/>
</dbReference>
<feature type="transmembrane region" description="Helical" evidence="1">
    <location>
        <begin position="65"/>
        <end position="89"/>
    </location>
</feature>
<keyword evidence="1" id="KW-0472">Membrane</keyword>